<organism evidence="6 7">
    <name type="scientific">Pandoraea fibrosis</name>
    <dbReference type="NCBI Taxonomy" id="1891094"/>
    <lineage>
        <taxon>Bacteria</taxon>
        <taxon>Pseudomonadati</taxon>
        <taxon>Pseudomonadota</taxon>
        <taxon>Betaproteobacteria</taxon>
        <taxon>Burkholderiales</taxon>
        <taxon>Burkholderiaceae</taxon>
        <taxon>Pandoraea</taxon>
    </lineage>
</organism>
<dbReference type="Pfam" id="PF00126">
    <property type="entry name" value="HTH_1"/>
    <property type="match status" value="1"/>
</dbReference>
<comment type="similarity">
    <text evidence="1">Belongs to the LysR transcriptional regulatory family.</text>
</comment>
<evidence type="ECO:0000256" key="2">
    <source>
        <dbReference type="ARBA" id="ARBA00023015"/>
    </source>
</evidence>
<dbReference type="InterPro" id="IPR000847">
    <property type="entry name" value="LysR_HTH_N"/>
</dbReference>
<evidence type="ECO:0000256" key="4">
    <source>
        <dbReference type="ARBA" id="ARBA00023163"/>
    </source>
</evidence>
<evidence type="ECO:0000256" key="3">
    <source>
        <dbReference type="ARBA" id="ARBA00023125"/>
    </source>
</evidence>
<keyword evidence="3" id="KW-0238">DNA-binding</keyword>
<dbReference type="SUPFAM" id="SSF46785">
    <property type="entry name" value="Winged helix' DNA-binding domain"/>
    <property type="match status" value="1"/>
</dbReference>
<keyword evidence="7" id="KW-1185">Reference proteome</keyword>
<accession>A0ABX6HVB8</accession>
<keyword evidence="4" id="KW-0804">Transcription</keyword>
<keyword evidence="2" id="KW-0805">Transcription regulation</keyword>
<dbReference type="Gene3D" id="3.40.190.10">
    <property type="entry name" value="Periplasmic binding protein-like II"/>
    <property type="match status" value="2"/>
</dbReference>
<dbReference type="PRINTS" id="PR00039">
    <property type="entry name" value="HTHLYSR"/>
</dbReference>
<dbReference type="PANTHER" id="PTHR30118:SF6">
    <property type="entry name" value="HTH-TYPE TRANSCRIPTIONAL REGULATOR LEUO"/>
    <property type="match status" value="1"/>
</dbReference>
<evidence type="ECO:0000313" key="6">
    <source>
        <dbReference type="EMBL" id="QHF14873.1"/>
    </source>
</evidence>
<dbReference type="RefSeq" id="WP_158453263.1">
    <property type="nucleotide sequence ID" value="NZ_CP047385.1"/>
</dbReference>
<name>A0ABX6HVB8_9BURK</name>
<sequence>MRVFDVVMIERHVTRAAEQLDMTQSAVSNALNRLRDLFKDQLFVKAVRGVNPTPRAVALWPAIHQSIEDIYNTVIPAEFDAPHTSQRFRLSMVDLCASLLLPRLYRNMHPIAPDASIFVMPNEPAISGPKLMRGEIDFIVSVSPPRAAVLQSMPLWSESYVIVARSNHPLLKQPLSLAQFCEAPQLAVNLAGEDDHPSAIDDALANRGLVRNVQITVNQFSVATSILLDSDLIAALPARFAITARAREQIDICSMPFSVPDVVMYLSWHQRSNTIAAQQWFKQQLIHAATLLNLSVDEHAEELRPRNMMPVD</sequence>
<dbReference type="SUPFAM" id="SSF53850">
    <property type="entry name" value="Periplasmic binding protein-like II"/>
    <property type="match status" value="1"/>
</dbReference>
<dbReference type="InterPro" id="IPR036390">
    <property type="entry name" value="WH_DNA-bd_sf"/>
</dbReference>
<feature type="domain" description="HTH lysR-type" evidence="5">
    <location>
        <begin position="1"/>
        <end position="53"/>
    </location>
</feature>
<dbReference type="PANTHER" id="PTHR30118">
    <property type="entry name" value="HTH-TYPE TRANSCRIPTIONAL REGULATOR LEUO-RELATED"/>
    <property type="match status" value="1"/>
</dbReference>
<evidence type="ECO:0000256" key="1">
    <source>
        <dbReference type="ARBA" id="ARBA00009437"/>
    </source>
</evidence>
<dbReference type="EMBL" id="CP047385">
    <property type="protein sequence ID" value="QHF14873.1"/>
    <property type="molecule type" value="Genomic_DNA"/>
</dbReference>
<proteinExistence type="inferred from homology"/>
<reference evidence="6 7" key="1">
    <citation type="journal article" date="2015" name="Genome Announc.">
        <title>Genome Sequences of Two Pandoraea pnomenusa Isolates Recovered 11 Months Apart from a Cystic Fibrosis Patient.</title>
        <authorList>
            <person name="Ee R."/>
            <person name="Ambrose M."/>
            <person name="Lazenby J."/>
            <person name="Williams P."/>
            <person name="Chan K.G."/>
            <person name="Roddam L."/>
        </authorList>
    </citation>
    <scope>NUCLEOTIDE SEQUENCE [LARGE SCALE GENOMIC DNA]</scope>
    <source>
        <strain evidence="6 7">6399</strain>
    </source>
</reference>
<evidence type="ECO:0000313" key="7">
    <source>
        <dbReference type="Proteomes" id="UP000035080"/>
    </source>
</evidence>
<dbReference type="Gene3D" id="1.10.10.10">
    <property type="entry name" value="Winged helix-like DNA-binding domain superfamily/Winged helix DNA-binding domain"/>
    <property type="match status" value="1"/>
</dbReference>
<dbReference type="PROSITE" id="PS50931">
    <property type="entry name" value="HTH_LYSR"/>
    <property type="match status" value="1"/>
</dbReference>
<dbReference type="InterPro" id="IPR005119">
    <property type="entry name" value="LysR_subst-bd"/>
</dbReference>
<dbReference type="Pfam" id="PF03466">
    <property type="entry name" value="LysR_substrate"/>
    <property type="match status" value="1"/>
</dbReference>
<dbReference type="InterPro" id="IPR037402">
    <property type="entry name" value="YidZ_PBP2"/>
</dbReference>
<gene>
    <name evidence="6" type="ORF">PI93_021095</name>
</gene>
<evidence type="ECO:0000259" key="5">
    <source>
        <dbReference type="PROSITE" id="PS50931"/>
    </source>
</evidence>
<dbReference type="CDD" id="cd08417">
    <property type="entry name" value="PBP2_Nitroaromatics_like"/>
    <property type="match status" value="1"/>
</dbReference>
<protein>
    <submittedName>
        <fullName evidence="6">LysR family transcriptional regulator</fullName>
    </submittedName>
</protein>
<dbReference type="Proteomes" id="UP000035080">
    <property type="component" value="Chromosome"/>
</dbReference>
<dbReference type="InterPro" id="IPR050389">
    <property type="entry name" value="LysR-type_TF"/>
</dbReference>
<dbReference type="InterPro" id="IPR036388">
    <property type="entry name" value="WH-like_DNA-bd_sf"/>
</dbReference>